<name>F4RD61_MELLP</name>
<dbReference type="InParanoid" id="F4RD61"/>
<evidence type="ECO:0000259" key="2">
    <source>
        <dbReference type="SMART" id="SM01362"/>
    </source>
</evidence>
<dbReference type="STRING" id="747676.F4RD61"/>
<feature type="compositionally biased region" description="Basic and acidic residues" evidence="1">
    <location>
        <begin position="88"/>
        <end position="99"/>
    </location>
</feature>
<dbReference type="Pfam" id="PF04950">
    <property type="entry name" value="RIBIOP_C"/>
    <property type="match status" value="1"/>
</dbReference>
<dbReference type="SMART" id="SM01362">
    <property type="entry name" value="DUF663"/>
    <property type="match status" value="1"/>
</dbReference>
<dbReference type="GO" id="GO:0000462">
    <property type="term" value="P:maturation of SSU-rRNA from tricistronic rRNA transcript (SSU-rRNA, 5.8S rRNA, LSU-rRNA)"/>
    <property type="evidence" value="ECO:0007669"/>
    <property type="project" value="TreeGrafter"/>
</dbReference>
<feature type="compositionally biased region" description="Acidic residues" evidence="1">
    <location>
        <begin position="46"/>
        <end position="63"/>
    </location>
</feature>
<dbReference type="GeneID" id="18931751"/>
<dbReference type="Proteomes" id="UP000001072">
    <property type="component" value="Unassembled WGS sequence"/>
</dbReference>
<dbReference type="HOGENOM" id="CLU_009858_0_0_1"/>
<dbReference type="GO" id="GO:0005525">
    <property type="term" value="F:GTP binding"/>
    <property type="evidence" value="ECO:0007669"/>
    <property type="project" value="TreeGrafter"/>
</dbReference>
<dbReference type="GO" id="GO:0034511">
    <property type="term" value="F:U3 snoRNA binding"/>
    <property type="evidence" value="ECO:0007669"/>
    <property type="project" value="TreeGrafter"/>
</dbReference>
<dbReference type="OrthoDB" id="2501453at2759"/>
<dbReference type="AlphaFoldDB" id="F4RD61"/>
<dbReference type="InterPro" id="IPR039761">
    <property type="entry name" value="Bms1/Tsr1"/>
</dbReference>
<feature type="compositionally biased region" description="Acidic residues" evidence="1">
    <location>
        <begin position="73"/>
        <end position="87"/>
    </location>
</feature>
<dbReference type="GO" id="GO:0003924">
    <property type="term" value="F:GTPase activity"/>
    <property type="evidence" value="ECO:0007669"/>
    <property type="project" value="TreeGrafter"/>
</dbReference>
<sequence length="457" mass="52541">MMAEQTWPTEEEIASAPANKAASKPKRTRKIPIGTSDYQAAWIPEGQEDEYEDEDEAEFEDPLGGDSKHEVTREEEEEEMADMDDDMSEHGQSSKEVRFMDLSDDIEKLQLEEYRANREQQRTSGAREDEEFPDEIDTPLHIPARERFARYRGMKSLRTSPWDPYENLPAEYGKVFGFQDWKVMSKKLCKKANEDQPGAGAGMRVTLHVAEFPQDVFESLPRSLPLVAVSLLQHEHKYSVMHFSTQRNTEYEGEIKSKDQLVICVGYRFYSVNPIWSQPSVRASNNVHKFERYLRHGRMNVGTVYMPVTFGSTTPVVVLQEVNDDEGTLELVGSGTLVGSEPKRIVVKRFVLTGHPYKVHKKTATIRYMFFNRDDIEYFKPVELRTKKGRSGHIKEPLGTHGYFKAGFDGPIDQMDTICMSLYKRCFPKWAQGWNGSLKSICWQEKEDGKGMEVDED</sequence>
<dbReference type="PANTHER" id="PTHR12858">
    <property type="entry name" value="RIBOSOME BIOGENESIS PROTEIN"/>
    <property type="match status" value="1"/>
</dbReference>
<dbReference type="RefSeq" id="XP_007406901.1">
    <property type="nucleotide sequence ID" value="XM_007406839.1"/>
</dbReference>
<evidence type="ECO:0000256" key="1">
    <source>
        <dbReference type="SAM" id="MobiDB-lite"/>
    </source>
</evidence>
<dbReference type="GO" id="GO:0000479">
    <property type="term" value="P:endonucleolytic cleavage of tricistronic rRNA transcript (SSU-rRNA, 5.8S rRNA, LSU-rRNA)"/>
    <property type="evidence" value="ECO:0007669"/>
    <property type="project" value="TreeGrafter"/>
</dbReference>
<dbReference type="InterPro" id="IPR007034">
    <property type="entry name" value="BMS1_TSR1_C"/>
</dbReference>
<dbReference type="KEGG" id="mlr:MELLADRAFT_71189"/>
<organism evidence="4">
    <name type="scientific">Melampsora larici-populina (strain 98AG31 / pathotype 3-4-7)</name>
    <name type="common">Poplar leaf rust fungus</name>
    <dbReference type="NCBI Taxonomy" id="747676"/>
    <lineage>
        <taxon>Eukaryota</taxon>
        <taxon>Fungi</taxon>
        <taxon>Dikarya</taxon>
        <taxon>Basidiomycota</taxon>
        <taxon>Pucciniomycotina</taxon>
        <taxon>Pucciniomycetes</taxon>
        <taxon>Pucciniales</taxon>
        <taxon>Melampsoraceae</taxon>
        <taxon>Melampsora</taxon>
    </lineage>
</organism>
<keyword evidence="4" id="KW-1185">Reference proteome</keyword>
<feature type="domain" description="Ribosome biogenesis protein BMS1/TSR1 C-terminal" evidence="2">
    <location>
        <begin position="135"/>
        <end position="426"/>
    </location>
</feature>
<dbReference type="eggNOG" id="KOG1980">
    <property type="taxonomic scope" value="Eukaryota"/>
</dbReference>
<dbReference type="PANTHER" id="PTHR12858:SF1">
    <property type="entry name" value="PRE-RRNA-PROCESSING PROTEIN TSR1 HOMOLOG"/>
    <property type="match status" value="1"/>
</dbReference>
<accession>F4RD61</accession>
<dbReference type="EMBL" id="GL883096">
    <property type="protein sequence ID" value="EGG09847.1"/>
    <property type="molecule type" value="Genomic_DNA"/>
</dbReference>
<protein>
    <recommendedName>
        <fullName evidence="2">Ribosome biogenesis protein BMS1/TSR1 C-terminal domain-containing protein</fullName>
    </recommendedName>
</protein>
<reference evidence="4" key="1">
    <citation type="journal article" date="2011" name="Proc. Natl. Acad. Sci. U.S.A.">
        <title>Obligate biotrophy features unraveled by the genomic analysis of rust fungi.</title>
        <authorList>
            <person name="Duplessis S."/>
            <person name="Cuomo C.A."/>
            <person name="Lin Y.-C."/>
            <person name="Aerts A."/>
            <person name="Tisserant E."/>
            <person name="Veneault-Fourrey C."/>
            <person name="Joly D.L."/>
            <person name="Hacquard S."/>
            <person name="Amselem J."/>
            <person name="Cantarel B.L."/>
            <person name="Chiu R."/>
            <person name="Coutinho P.M."/>
            <person name="Feau N."/>
            <person name="Field M."/>
            <person name="Frey P."/>
            <person name="Gelhaye E."/>
            <person name="Goldberg J."/>
            <person name="Grabherr M.G."/>
            <person name="Kodira C.D."/>
            <person name="Kohler A."/>
            <person name="Kuees U."/>
            <person name="Lindquist E.A."/>
            <person name="Lucas S.M."/>
            <person name="Mago R."/>
            <person name="Mauceli E."/>
            <person name="Morin E."/>
            <person name="Murat C."/>
            <person name="Pangilinan J.L."/>
            <person name="Park R."/>
            <person name="Pearson M."/>
            <person name="Quesneville H."/>
            <person name="Rouhier N."/>
            <person name="Sakthikumar S."/>
            <person name="Salamov A.A."/>
            <person name="Schmutz J."/>
            <person name="Selles B."/>
            <person name="Shapiro H."/>
            <person name="Tanguay P."/>
            <person name="Tuskan G.A."/>
            <person name="Henrissat B."/>
            <person name="Van de Peer Y."/>
            <person name="Rouze P."/>
            <person name="Ellis J.G."/>
            <person name="Dodds P.N."/>
            <person name="Schein J.E."/>
            <person name="Zhong S."/>
            <person name="Hamelin R.C."/>
            <person name="Grigoriev I.V."/>
            <person name="Szabo L.J."/>
            <person name="Martin F."/>
        </authorList>
    </citation>
    <scope>NUCLEOTIDE SEQUENCE [LARGE SCALE GENOMIC DNA]</scope>
    <source>
        <strain evidence="4">98AG31 / pathotype 3-4-7</strain>
    </source>
</reference>
<dbReference type="FunCoup" id="F4RD61">
    <property type="interactions" value="450"/>
</dbReference>
<dbReference type="GO" id="GO:0030688">
    <property type="term" value="C:preribosome, small subunit precursor"/>
    <property type="evidence" value="ECO:0007669"/>
    <property type="project" value="TreeGrafter"/>
</dbReference>
<feature type="region of interest" description="Disordered" evidence="1">
    <location>
        <begin position="1"/>
        <end position="99"/>
    </location>
</feature>
<gene>
    <name evidence="3" type="ORF">MELLADRAFT_71189</name>
</gene>
<evidence type="ECO:0000313" key="3">
    <source>
        <dbReference type="EMBL" id="EGG09847.1"/>
    </source>
</evidence>
<evidence type="ECO:0000313" key="4">
    <source>
        <dbReference type="Proteomes" id="UP000001072"/>
    </source>
</evidence>
<dbReference type="VEuPathDB" id="FungiDB:MELLADRAFT_71189"/>
<proteinExistence type="predicted"/>